<dbReference type="EMBL" id="KV928717">
    <property type="protein sequence ID" value="PIO34228.1"/>
    <property type="molecule type" value="Genomic_DNA"/>
</dbReference>
<gene>
    <name evidence="1" type="ORF">AB205_0138840</name>
</gene>
<dbReference type="Proteomes" id="UP000228934">
    <property type="component" value="Unassembled WGS sequence"/>
</dbReference>
<evidence type="ECO:0000313" key="2">
    <source>
        <dbReference type="Proteomes" id="UP000228934"/>
    </source>
</evidence>
<name>A0A2G9S239_AQUCT</name>
<proteinExistence type="predicted"/>
<evidence type="ECO:0000313" key="1">
    <source>
        <dbReference type="EMBL" id="PIO34228.1"/>
    </source>
</evidence>
<accession>A0A2G9S239</accession>
<keyword evidence="2" id="KW-1185">Reference proteome</keyword>
<dbReference type="AlphaFoldDB" id="A0A2G9S239"/>
<reference evidence="2" key="1">
    <citation type="journal article" date="2017" name="Nat. Commun.">
        <title>The North American bullfrog draft genome provides insight into hormonal regulation of long noncoding RNA.</title>
        <authorList>
            <person name="Hammond S.A."/>
            <person name="Warren R.L."/>
            <person name="Vandervalk B.P."/>
            <person name="Kucuk E."/>
            <person name="Khan H."/>
            <person name="Gibb E.A."/>
            <person name="Pandoh P."/>
            <person name="Kirk H."/>
            <person name="Zhao Y."/>
            <person name="Jones M."/>
            <person name="Mungall A.J."/>
            <person name="Coope R."/>
            <person name="Pleasance S."/>
            <person name="Moore R.A."/>
            <person name="Holt R.A."/>
            <person name="Round J.M."/>
            <person name="Ohora S."/>
            <person name="Walle B.V."/>
            <person name="Veldhoen N."/>
            <person name="Helbing C.C."/>
            <person name="Birol I."/>
        </authorList>
    </citation>
    <scope>NUCLEOTIDE SEQUENCE [LARGE SCALE GENOMIC DNA]</scope>
</reference>
<protein>
    <submittedName>
        <fullName evidence="1">Uncharacterized protein</fullName>
    </submittedName>
</protein>
<sequence>MWSRAHTSIIHMSAPEERFEAAKRVKLFDVVNKLHIHYYMKVLIFLPYKDIRTIDCAVVILTFIQLTNTAGPLHFTINVHDCKHVITSFCRCRLWRLATGASSCMCNSMYVKHVLMQY</sequence>
<organism evidence="1 2">
    <name type="scientific">Aquarana catesbeiana</name>
    <name type="common">American bullfrog</name>
    <name type="synonym">Rana catesbeiana</name>
    <dbReference type="NCBI Taxonomy" id="8400"/>
    <lineage>
        <taxon>Eukaryota</taxon>
        <taxon>Metazoa</taxon>
        <taxon>Chordata</taxon>
        <taxon>Craniata</taxon>
        <taxon>Vertebrata</taxon>
        <taxon>Euteleostomi</taxon>
        <taxon>Amphibia</taxon>
        <taxon>Batrachia</taxon>
        <taxon>Anura</taxon>
        <taxon>Neobatrachia</taxon>
        <taxon>Ranoidea</taxon>
        <taxon>Ranidae</taxon>
        <taxon>Aquarana</taxon>
    </lineage>
</organism>